<dbReference type="SUPFAM" id="SSF51905">
    <property type="entry name" value="FAD/NAD(P)-binding domain"/>
    <property type="match status" value="1"/>
</dbReference>
<evidence type="ECO:0000313" key="10">
    <source>
        <dbReference type="Proteomes" id="UP000319663"/>
    </source>
</evidence>
<evidence type="ECO:0000256" key="1">
    <source>
        <dbReference type="ARBA" id="ARBA00001974"/>
    </source>
</evidence>
<evidence type="ECO:0000256" key="2">
    <source>
        <dbReference type="ARBA" id="ARBA00010790"/>
    </source>
</evidence>
<evidence type="ECO:0000313" key="9">
    <source>
        <dbReference type="EMBL" id="TQB70160.1"/>
    </source>
</evidence>
<feature type="transmembrane region" description="Helical" evidence="6">
    <location>
        <begin position="134"/>
        <end position="152"/>
    </location>
</feature>
<feature type="transmembrane region" description="Helical" evidence="6">
    <location>
        <begin position="101"/>
        <end position="128"/>
    </location>
</feature>
<dbReference type="AlphaFoldDB" id="A0A507QSZ4"/>
<sequence length="298" mass="31036">MNAIYLELYSGFLVSGVFAAPTVNARTDVASGSSVSIGGSISLVGLVSDIKVHATTSAEKLQALDLKAENATAVATEVTTDLTNLLNAYVERFKVNKTISLVGVISADLVNDVLAIFQALVSIVAILFSPVLGLLHLVALLLKAVALVVFLLGDVLAAVLPLLAYILIPAFHLVGAIVILVADVLSPIDGVKDLAAEVAVEITPGYDTVPLNATDGQWADWLRSSNGGCLHPLGTAAMMARELGGVVNSRLRVYGTSNVRVCDASVVPLQVSGHLGSTVYAVAEKASDLIKEDLLDRP</sequence>
<evidence type="ECO:0000256" key="6">
    <source>
        <dbReference type="SAM" id="Phobius"/>
    </source>
</evidence>
<gene>
    <name evidence="9" type="ORF">MPDQ_000814</name>
</gene>
<dbReference type="EMBL" id="VIFY01000119">
    <property type="protein sequence ID" value="TQB70160.1"/>
    <property type="molecule type" value="Genomic_DNA"/>
</dbReference>
<dbReference type="Pfam" id="PF05199">
    <property type="entry name" value="GMC_oxred_C"/>
    <property type="match status" value="1"/>
</dbReference>
<keyword evidence="4" id="KW-0274">FAD</keyword>
<feature type="domain" description="Glucose-methanol-choline oxidoreductase C-terminal" evidence="8">
    <location>
        <begin position="198"/>
        <end position="283"/>
    </location>
</feature>
<comment type="cofactor">
    <cofactor evidence="1">
        <name>FAD</name>
        <dbReference type="ChEBI" id="CHEBI:57692"/>
    </cofactor>
</comment>
<evidence type="ECO:0000256" key="4">
    <source>
        <dbReference type="ARBA" id="ARBA00022827"/>
    </source>
</evidence>
<protein>
    <recommendedName>
        <fullName evidence="8">Glucose-methanol-choline oxidoreductase C-terminal domain-containing protein</fullName>
    </recommendedName>
</protein>
<comment type="similarity">
    <text evidence="2">Belongs to the GMC oxidoreductase family.</text>
</comment>
<dbReference type="Gene3D" id="3.30.560.10">
    <property type="entry name" value="Glucose Oxidase, domain 3"/>
    <property type="match status" value="1"/>
</dbReference>
<dbReference type="InterPro" id="IPR012132">
    <property type="entry name" value="GMC_OxRdtase"/>
</dbReference>
<proteinExistence type="inferred from homology"/>
<dbReference type="PANTHER" id="PTHR11552:SF201">
    <property type="entry name" value="GLUCOSE-METHANOL-CHOLINE OXIDOREDUCTASE N-TERMINAL DOMAIN-CONTAINING PROTEIN"/>
    <property type="match status" value="1"/>
</dbReference>
<dbReference type="Proteomes" id="UP000319663">
    <property type="component" value="Unassembled WGS sequence"/>
</dbReference>
<dbReference type="GO" id="GO:0016614">
    <property type="term" value="F:oxidoreductase activity, acting on CH-OH group of donors"/>
    <property type="evidence" value="ECO:0007669"/>
    <property type="project" value="InterPro"/>
</dbReference>
<dbReference type="PANTHER" id="PTHR11552">
    <property type="entry name" value="GLUCOSE-METHANOL-CHOLINE GMC OXIDOREDUCTASE"/>
    <property type="match status" value="1"/>
</dbReference>
<dbReference type="InterPro" id="IPR036188">
    <property type="entry name" value="FAD/NAD-bd_sf"/>
</dbReference>
<comment type="caution">
    <text evidence="9">The sequence shown here is derived from an EMBL/GenBank/DDBJ whole genome shotgun (WGS) entry which is preliminary data.</text>
</comment>
<evidence type="ECO:0000259" key="8">
    <source>
        <dbReference type="Pfam" id="PF05199"/>
    </source>
</evidence>
<feature type="signal peptide" evidence="7">
    <location>
        <begin position="1"/>
        <end position="19"/>
    </location>
</feature>
<dbReference type="STRING" id="5098.A0A507QSZ4"/>
<evidence type="ECO:0000256" key="7">
    <source>
        <dbReference type="SAM" id="SignalP"/>
    </source>
</evidence>
<keyword evidence="3" id="KW-0285">Flavoprotein</keyword>
<feature type="transmembrane region" description="Helical" evidence="6">
    <location>
        <begin position="159"/>
        <end position="182"/>
    </location>
</feature>
<dbReference type="Gene3D" id="3.50.50.60">
    <property type="entry name" value="FAD/NAD(P)-binding domain"/>
    <property type="match status" value="1"/>
</dbReference>
<feature type="chain" id="PRO_5021465697" description="Glucose-methanol-choline oxidoreductase C-terminal domain-containing protein" evidence="7">
    <location>
        <begin position="20"/>
        <end position="298"/>
    </location>
</feature>
<keyword evidence="5" id="KW-0560">Oxidoreductase</keyword>
<evidence type="ECO:0000256" key="5">
    <source>
        <dbReference type="ARBA" id="ARBA00023002"/>
    </source>
</evidence>
<keyword evidence="6" id="KW-0812">Transmembrane</keyword>
<reference evidence="9 10" key="1">
    <citation type="submission" date="2019-06" db="EMBL/GenBank/DDBJ databases">
        <title>Wine fermentation using esterase from Monascus purpureus.</title>
        <authorList>
            <person name="Geng C."/>
            <person name="Zhang Y."/>
        </authorList>
    </citation>
    <scope>NUCLEOTIDE SEQUENCE [LARGE SCALE GENOMIC DNA]</scope>
    <source>
        <strain evidence="9">HQ1</strain>
    </source>
</reference>
<dbReference type="GO" id="GO:0050660">
    <property type="term" value="F:flavin adenine dinucleotide binding"/>
    <property type="evidence" value="ECO:0007669"/>
    <property type="project" value="InterPro"/>
</dbReference>
<keyword evidence="10" id="KW-1185">Reference proteome</keyword>
<evidence type="ECO:0000256" key="3">
    <source>
        <dbReference type="ARBA" id="ARBA00022630"/>
    </source>
</evidence>
<keyword evidence="7" id="KW-0732">Signal</keyword>
<keyword evidence="6" id="KW-0472">Membrane</keyword>
<dbReference type="InterPro" id="IPR007867">
    <property type="entry name" value="GMC_OxRtase_C"/>
</dbReference>
<keyword evidence="6" id="KW-1133">Transmembrane helix</keyword>
<accession>A0A507QSZ4</accession>
<name>A0A507QSZ4_MONPU</name>
<organism evidence="9 10">
    <name type="scientific">Monascus purpureus</name>
    <name type="common">Red mold</name>
    <name type="synonym">Monascus anka</name>
    <dbReference type="NCBI Taxonomy" id="5098"/>
    <lineage>
        <taxon>Eukaryota</taxon>
        <taxon>Fungi</taxon>
        <taxon>Dikarya</taxon>
        <taxon>Ascomycota</taxon>
        <taxon>Pezizomycotina</taxon>
        <taxon>Eurotiomycetes</taxon>
        <taxon>Eurotiomycetidae</taxon>
        <taxon>Eurotiales</taxon>
        <taxon>Aspergillaceae</taxon>
        <taxon>Monascus</taxon>
    </lineage>
</organism>